<evidence type="ECO:0000313" key="7">
    <source>
        <dbReference type="Proteomes" id="UP000298860"/>
    </source>
</evidence>
<dbReference type="SUPFAM" id="SSF47413">
    <property type="entry name" value="lambda repressor-like DNA-binding domains"/>
    <property type="match status" value="1"/>
</dbReference>
<dbReference type="PANTHER" id="PTHR30146:SF148">
    <property type="entry name" value="HTH-TYPE TRANSCRIPTIONAL REPRESSOR PURR-RELATED"/>
    <property type="match status" value="1"/>
</dbReference>
<keyword evidence="7" id="KW-1185">Reference proteome</keyword>
<organism evidence="6 7">
    <name type="scientific">Gandjariella thermophila</name>
    <dbReference type="NCBI Taxonomy" id="1931992"/>
    <lineage>
        <taxon>Bacteria</taxon>
        <taxon>Bacillati</taxon>
        <taxon>Actinomycetota</taxon>
        <taxon>Actinomycetes</taxon>
        <taxon>Pseudonocardiales</taxon>
        <taxon>Pseudonocardiaceae</taxon>
        <taxon>Gandjariella</taxon>
    </lineage>
</organism>
<dbReference type="GO" id="GO:0003700">
    <property type="term" value="F:DNA-binding transcription factor activity"/>
    <property type="evidence" value="ECO:0007669"/>
    <property type="project" value="TreeGrafter"/>
</dbReference>
<evidence type="ECO:0000313" key="6">
    <source>
        <dbReference type="EMBL" id="GDY30908.1"/>
    </source>
</evidence>
<dbReference type="GO" id="GO:0000976">
    <property type="term" value="F:transcription cis-regulatory region binding"/>
    <property type="evidence" value="ECO:0007669"/>
    <property type="project" value="TreeGrafter"/>
</dbReference>
<proteinExistence type="predicted"/>
<evidence type="ECO:0000259" key="5">
    <source>
        <dbReference type="PROSITE" id="PS50932"/>
    </source>
</evidence>
<keyword evidence="4" id="KW-0804">Transcription</keyword>
<dbReference type="InterPro" id="IPR028082">
    <property type="entry name" value="Peripla_BP_I"/>
</dbReference>
<dbReference type="AlphaFoldDB" id="A0A4D4J8C8"/>
<dbReference type="Gene3D" id="1.10.260.40">
    <property type="entry name" value="lambda repressor-like DNA-binding domains"/>
    <property type="match status" value="1"/>
</dbReference>
<dbReference type="PROSITE" id="PS00356">
    <property type="entry name" value="HTH_LACI_1"/>
    <property type="match status" value="1"/>
</dbReference>
<dbReference type="InterPro" id="IPR010982">
    <property type="entry name" value="Lambda_DNA-bd_dom_sf"/>
</dbReference>
<keyword evidence="2" id="KW-0805">Transcription regulation</keyword>
<evidence type="ECO:0000256" key="2">
    <source>
        <dbReference type="ARBA" id="ARBA00023015"/>
    </source>
</evidence>
<accession>A0A4D4J8C8</accession>
<protein>
    <submittedName>
        <fullName evidence="6">LacI family transcriptional regulator</fullName>
    </submittedName>
</protein>
<evidence type="ECO:0000256" key="1">
    <source>
        <dbReference type="ARBA" id="ARBA00022491"/>
    </source>
</evidence>
<dbReference type="SUPFAM" id="SSF53822">
    <property type="entry name" value="Periplasmic binding protein-like I"/>
    <property type="match status" value="1"/>
</dbReference>
<reference evidence="7" key="1">
    <citation type="submission" date="2019-04" db="EMBL/GenBank/DDBJ databases">
        <title>Draft genome sequence of Pseudonocardiaceae bacterium SL3-2-4.</title>
        <authorList>
            <person name="Ningsih F."/>
            <person name="Yokota A."/>
            <person name="Sakai Y."/>
            <person name="Nanatani K."/>
            <person name="Yabe S."/>
            <person name="Oetari A."/>
            <person name="Sjamsuridzal W."/>
        </authorList>
    </citation>
    <scope>NUCLEOTIDE SEQUENCE [LARGE SCALE GENOMIC DNA]</scope>
    <source>
        <strain evidence="7">SL3-2-4</strain>
    </source>
</reference>
<dbReference type="Proteomes" id="UP000298860">
    <property type="component" value="Unassembled WGS sequence"/>
</dbReference>
<comment type="caution">
    <text evidence="6">The sequence shown here is derived from an EMBL/GenBank/DDBJ whole genome shotgun (WGS) entry which is preliminary data.</text>
</comment>
<dbReference type="SMART" id="SM00354">
    <property type="entry name" value="HTH_LACI"/>
    <property type="match status" value="1"/>
</dbReference>
<dbReference type="PROSITE" id="PS50932">
    <property type="entry name" value="HTH_LACI_2"/>
    <property type="match status" value="1"/>
</dbReference>
<dbReference type="InterPro" id="IPR000843">
    <property type="entry name" value="HTH_LacI"/>
</dbReference>
<name>A0A4D4J8C8_9PSEU</name>
<dbReference type="Gene3D" id="3.40.50.2300">
    <property type="match status" value="2"/>
</dbReference>
<sequence length="353" mass="38218">MRISRCRVSGEGLSVATMRDVATRAGVSVATVSRVLNEHPAPTKETRARVFAAVDELGYRPNVLARSLRMHTTRTLGLVISDLLNPFFAEIAQAVEEEAREHGYCVVFGNADERDDQQLTYVRALLDRRVDGLLVCPATDDGGWVAEAVASGVPLVLIDRTVREPRVPVVRADGRAALRELAAHLVRLGHRRIGVIAGPERTSTGRERLETFLAALTELGISPRPAHVVHGDFRRESGAAAARRLMALDERPSVLVAMDNLMGLGALAELRGGGWVVPDGVGLAIYDDQPWFPLLDPPITVIAQPTVEIGRAAARSLLALVAGERVDDVLLPARLVTRRSCGEGRVVSRTRTP</sequence>
<dbReference type="InterPro" id="IPR001761">
    <property type="entry name" value="Peripla_BP/Lac1_sug-bd_dom"/>
</dbReference>
<evidence type="ECO:0000256" key="3">
    <source>
        <dbReference type="ARBA" id="ARBA00023125"/>
    </source>
</evidence>
<evidence type="ECO:0000256" key="4">
    <source>
        <dbReference type="ARBA" id="ARBA00023163"/>
    </source>
</evidence>
<gene>
    <name evidence="6" type="ORF">GTS_25410</name>
</gene>
<dbReference type="CDD" id="cd01392">
    <property type="entry name" value="HTH_LacI"/>
    <property type="match status" value="1"/>
</dbReference>
<dbReference type="PANTHER" id="PTHR30146">
    <property type="entry name" value="LACI-RELATED TRANSCRIPTIONAL REPRESSOR"/>
    <property type="match status" value="1"/>
</dbReference>
<dbReference type="PRINTS" id="PR00036">
    <property type="entry name" value="HTHLACI"/>
</dbReference>
<feature type="domain" description="HTH lacI-type" evidence="5">
    <location>
        <begin position="16"/>
        <end position="70"/>
    </location>
</feature>
<keyword evidence="1" id="KW-0678">Repressor</keyword>
<dbReference type="Pfam" id="PF00532">
    <property type="entry name" value="Peripla_BP_1"/>
    <property type="match status" value="1"/>
</dbReference>
<keyword evidence="3" id="KW-0238">DNA-binding</keyword>
<dbReference type="EMBL" id="BJFL01000010">
    <property type="protein sequence ID" value="GDY30908.1"/>
    <property type="molecule type" value="Genomic_DNA"/>
</dbReference>
<dbReference type="Pfam" id="PF00356">
    <property type="entry name" value="LacI"/>
    <property type="match status" value="1"/>
</dbReference>